<organism evidence="2 3">
    <name type="scientific">Rattus norvegicus</name>
    <name type="common">Rat</name>
    <dbReference type="NCBI Taxonomy" id="10116"/>
    <lineage>
        <taxon>Eukaryota</taxon>
        <taxon>Metazoa</taxon>
        <taxon>Chordata</taxon>
        <taxon>Craniata</taxon>
        <taxon>Vertebrata</taxon>
        <taxon>Euteleostomi</taxon>
        <taxon>Mammalia</taxon>
        <taxon>Eutheria</taxon>
        <taxon>Euarchontoglires</taxon>
        <taxon>Glires</taxon>
        <taxon>Rodentia</taxon>
        <taxon>Myomorpha</taxon>
        <taxon>Muroidea</taxon>
        <taxon>Muridae</taxon>
        <taxon>Murinae</taxon>
        <taxon>Rattus</taxon>
    </lineage>
</organism>
<protein>
    <submittedName>
        <fullName evidence="2">RCG38825</fullName>
    </submittedName>
</protein>
<dbReference type="AlphaFoldDB" id="A6K9N8"/>
<accession>A6K9N8</accession>
<feature type="region of interest" description="Disordered" evidence="1">
    <location>
        <begin position="80"/>
        <end position="111"/>
    </location>
</feature>
<evidence type="ECO:0000313" key="2">
    <source>
        <dbReference type="EMBL" id="EDL90849.1"/>
    </source>
</evidence>
<evidence type="ECO:0000256" key="1">
    <source>
        <dbReference type="SAM" id="MobiDB-lite"/>
    </source>
</evidence>
<dbReference type="EMBL" id="CH474031">
    <property type="protein sequence ID" value="EDL90849.1"/>
    <property type="molecule type" value="Genomic_DNA"/>
</dbReference>
<sequence>MDLGLFGFNRHLFCGGLNMFGQGSGNIRKCWPHSEICLPLPLECWDYRRGACATAAWLPVVFLWERVHSVRRGHVPNPVTSTLSLPAEGEPWPVGLDKGSSRDGSIIGGND</sequence>
<reference evidence="2 3" key="1">
    <citation type="submission" date="2005-09" db="EMBL/GenBank/DDBJ databases">
        <authorList>
            <person name="Mural R.J."/>
            <person name="Li P.W."/>
            <person name="Adams M.D."/>
            <person name="Amanatides P.G."/>
            <person name="Baden-Tillson H."/>
            <person name="Barnstead M."/>
            <person name="Chin S.H."/>
            <person name="Dew I."/>
            <person name="Evans C.A."/>
            <person name="Ferriera S."/>
            <person name="Flanigan M."/>
            <person name="Fosler C."/>
            <person name="Glodek A."/>
            <person name="Gu Z."/>
            <person name="Holt R.A."/>
            <person name="Jennings D."/>
            <person name="Kraft C.L."/>
            <person name="Lu F."/>
            <person name="Nguyen T."/>
            <person name="Nusskern D.R."/>
            <person name="Pfannkoch C.M."/>
            <person name="Sitter C."/>
            <person name="Sutton G.G."/>
            <person name="Venter J.C."/>
            <person name="Wang Z."/>
            <person name="Woodage T."/>
            <person name="Zheng X.H."/>
            <person name="Zhong F."/>
        </authorList>
    </citation>
    <scope>NUCLEOTIDE SEQUENCE [LARGE SCALE GENOMIC DNA]</scope>
    <source>
        <strain>BN</strain>
        <strain evidence="3">Sprague-Dawley</strain>
    </source>
</reference>
<gene>
    <name evidence="2" type="ORF">rCG_38825</name>
</gene>
<dbReference type="Proteomes" id="UP000234681">
    <property type="component" value="Chromosome 16"/>
</dbReference>
<evidence type="ECO:0000313" key="3">
    <source>
        <dbReference type="Proteomes" id="UP000234681"/>
    </source>
</evidence>
<name>A6K9N8_RAT</name>
<proteinExistence type="predicted"/>